<dbReference type="RefSeq" id="WP_200105637.1">
    <property type="nucleotide sequence ID" value="NZ_JAEHFV010000002.1"/>
</dbReference>
<feature type="chain" id="PRO_5037184414" evidence="1">
    <location>
        <begin position="19"/>
        <end position="159"/>
    </location>
</feature>
<proteinExistence type="predicted"/>
<feature type="signal peptide" evidence="1">
    <location>
        <begin position="1"/>
        <end position="18"/>
    </location>
</feature>
<evidence type="ECO:0000256" key="1">
    <source>
        <dbReference type="SAM" id="SignalP"/>
    </source>
</evidence>
<comment type="caution">
    <text evidence="2">The sequence shown here is derived from an EMBL/GenBank/DDBJ whole genome shotgun (WGS) entry which is preliminary data.</text>
</comment>
<keyword evidence="3" id="KW-1185">Reference proteome</keyword>
<accession>A0A934UJB5</accession>
<organism evidence="2 3">
    <name type="scientific">Flavobacterium agrisoli</name>
    <dbReference type="NCBI Taxonomy" id="2793066"/>
    <lineage>
        <taxon>Bacteria</taxon>
        <taxon>Pseudomonadati</taxon>
        <taxon>Bacteroidota</taxon>
        <taxon>Flavobacteriia</taxon>
        <taxon>Flavobacteriales</taxon>
        <taxon>Flavobacteriaceae</taxon>
        <taxon>Flavobacterium</taxon>
    </lineage>
</organism>
<reference evidence="2" key="1">
    <citation type="submission" date="2020-12" db="EMBL/GenBank/DDBJ databases">
        <title>Bacterial novel species Flavobacterium sp. SE-1-e isolated from soil.</title>
        <authorList>
            <person name="Jung H.-Y."/>
        </authorList>
    </citation>
    <scope>NUCLEOTIDE SEQUENCE</scope>
    <source>
        <strain evidence="2">SE-1-e</strain>
    </source>
</reference>
<dbReference type="Proteomes" id="UP000609172">
    <property type="component" value="Unassembled WGS sequence"/>
</dbReference>
<gene>
    <name evidence="2" type="ORF">I5M07_07700</name>
</gene>
<dbReference type="EMBL" id="JAEHFV010000002">
    <property type="protein sequence ID" value="MBK0369722.1"/>
    <property type="molecule type" value="Genomic_DNA"/>
</dbReference>
<evidence type="ECO:0000313" key="3">
    <source>
        <dbReference type="Proteomes" id="UP000609172"/>
    </source>
</evidence>
<keyword evidence="1" id="KW-0732">Signal</keyword>
<protein>
    <submittedName>
        <fullName evidence="2">Uncharacterized protein</fullName>
    </submittedName>
</protein>
<dbReference type="AlphaFoldDB" id="A0A934UJB5"/>
<name>A0A934UJB5_9FLAO</name>
<evidence type="ECO:0000313" key="2">
    <source>
        <dbReference type="EMBL" id="MBK0369722.1"/>
    </source>
</evidence>
<sequence length="159" mass="17634">MKTIFTLALTLFTTLIFADTHIIVKQNGEKIEANYVTTKNNTVYYSLPGSSTVNEISAYAVDKVIEKATNDVILNNSKVEVSGKNGYKNVQFLANEQTAGLHQAVALKTVIHQPKGQSKADWIKQAELRLQKQAAEKGLPFLVITKQTDSKLEAIAYQY</sequence>